<comment type="subcellular location">
    <subcellularLocation>
        <location evidence="1">Cell membrane</location>
        <topology evidence="1">Multi-pass membrane protein</topology>
    </subcellularLocation>
</comment>
<feature type="transmembrane region" description="Helical" evidence="6">
    <location>
        <begin position="396"/>
        <end position="415"/>
    </location>
</feature>
<dbReference type="EMBL" id="FXTN01000013">
    <property type="protein sequence ID" value="SMO96498.1"/>
    <property type="molecule type" value="Genomic_DNA"/>
</dbReference>
<dbReference type="AlphaFoldDB" id="A0A521FJX9"/>
<dbReference type="PANTHER" id="PTHR30250">
    <property type="entry name" value="PST FAMILY PREDICTED COLANIC ACID TRANSPORTER"/>
    <property type="match status" value="1"/>
</dbReference>
<feature type="transmembrane region" description="Helical" evidence="6">
    <location>
        <begin position="337"/>
        <end position="359"/>
    </location>
</feature>
<feature type="transmembrane region" description="Helical" evidence="6">
    <location>
        <begin position="308"/>
        <end position="331"/>
    </location>
</feature>
<evidence type="ECO:0000256" key="2">
    <source>
        <dbReference type="ARBA" id="ARBA00022475"/>
    </source>
</evidence>
<sequence length="514" mass="56901">MNKKVLKWNFVFQYGYVITNIINSVILLPLYLKRIDSSTLGLWLATGNILAWMTLADPGVGDVLQQKIAQLRGQNSDREIGLTIGSGFSASACILAISVIAGFVFYFLIGTIINKDVSKYDGLQVALLVSIIATGMSLVSFSLSGMNQGMHNSAPVAIGSLTANVLFLITNVILLYLGFGVISIAASNLTRALYINVFNFTALKRVLNREKLEIIFDGSHFKRFIKIFSFTSVSRIIGGFAASMDMIVLARFVNPAMITVFEINKRPIQMTQSLIGRHSVALMPVISHANGKGETEGIRNLIDTQFKYYTYAAIFIALCFWLNYHSLITAWTGEGKYAGNTVVYLLIGNFFFDLLGYFMANMGYALGDIKMNSFINILKGIVSGVLYYFVTKAYGLIGLMITMITLNILIDFVFFSVRLYKLGFLNMTLMRRSLMLWAIIIPLSALGGWGFSLLYATVIPADMLIIKILLNGGSFAVFFAGLILTLDESLRNDVTSMLSSVFKINFNKQSIINQ</sequence>
<feature type="transmembrane region" description="Helical" evidence="6">
    <location>
        <begin position="125"/>
        <end position="145"/>
    </location>
</feature>
<protein>
    <submittedName>
        <fullName evidence="7">Membrane protein involved in the export of O-antigen and teichoic acid</fullName>
    </submittedName>
</protein>
<accession>A0A521FJX9</accession>
<feature type="transmembrane region" description="Helical" evidence="6">
    <location>
        <begin position="436"/>
        <end position="458"/>
    </location>
</feature>
<dbReference type="InterPro" id="IPR050833">
    <property type="entry name" value="Poly_Biosynth_Transport"/>
</dbReference>
<evidence type="ECO:0000256" key="6">
    <source>
        <dbReference type="SAM" id="Phobius"/>
    </source>
</evidence>
<proteinExistence type="predicted"/>
<reference evidence="7 8" key="1">
    <citation type="submission" date="2017-05" db="EMBL/GenBank/DDBJ databases">
        <authorList>
            <person name="Varghese N."/>
            <person name="Submissions S."/>
        </authorList>
    </citation>
    <scope>NUCLEOTIDE SEQUENCE [LARGE SCALE GENOMIC DNA]</scope>
    <source>
        <strain evidence="7 8">DSM 19036</strain>
    </source>
</reference>
<organism evidence="7 8">
    <name type="scientific">Pedobacter westerhofensis</name>
    <dbReference type="NCBI Taxonomy" id="425512"/>
    <lineage>
        <taxon>Bacteria</taxon>
        <taxon>Pseudomonadati</taxon>
        <taxon>Bacteroidota</taxon>
        <taxon>Sphingobacteriia</taxon>
        <taxon>Sphingobacteriales</taxon>
        <taxon>Sphingobacteriaceae</taxon>
        <taxon>Pedobacter</taxon>
    </lineage>
</organism>
<keyword evidence="8" id="KW-1185">Reference proteome</keyword>
<evidence type="ECO:0000256" key="1">
    <source>
        <dbReference type="ARBA" id="ARBA00004651"/>
    </source>
</evidence>
<dbReference type="Proteomes" id="UP000320300">
    <property type="component" value="Unassembled WGS sequence"/>
</dbReference>
<name>A0A521FJX9_9SPHI</name>
<dbReference type="GO" id="GO:0005886">
    <property type="term" value="C:plasma membrane"/>
    <property type="evidence" value="ECO:0007669"/>
    <property type="project" value="UniProtKB-SubCell"/>
</dbReference>
<feature type="transmembrane region" description="Helical" evidence="6">
    <location>
        <begin position="371"/>
        <end position="390"/>
    </location>
</feature>
<dbReference type="PANTHER" id="PTHR30250:SF11">
    <property type="entry name" value="O-ANTIGEN TRANSPORTER-RELATED"/>
    <property type="match status" value="1"/>
</dbReference>
<feature type="transmembrane region" description="Helical" evidence="6">
    <location>
        <begin position="464"/>
        <end position="486"/>
    </location>
</feature>
<feature type="transmembrane region" description="Helical" evidence="6">
    <location>
        <begin position="88"/>
        <end position="113"/>
    </location>
</feature>
<evidence type="ECO:0000313" key="7">
    <source>
        <dbReference type="EMBL" id="SMO96498.1"/>
    </source>
</evidence>
<keyword evidence="3 6" id="KW-0812">Transmembrane</keyword>
<dbReference type="OrthoDB" id="512217at2"/>
<keyword evidence="2" id="KW-1003">Cell membrane</keyword>
<feature type="transmembrane region" description="Helical" evidence="6">
    <location>
        <begin position="12"/>
        <end position="32"/>
    </location>
</feature>
<keyword evidence="4 6" id="KW-1133">Transmembrane helix</keyword>
<evidence type="ECO:0000256" key="3">
    <source>
        <dbReference type="ARBA" id="ARBA00022692"/>
    </source>
</evidence>
<keyword evidence="5 6" id="KW-0472">Membrane</keyword>
<dbReference type="CDD" id="cd12082">
    <property type="entry name" value="MATE_like"/>
    <property type="match status" value="1"/>
</dbReference>
<dbReference type="RefSeq" id="WP_142530525.1">
    <property type="nucleotide sequence ID" value="NZ_CBCSJO010000012.1"/>
</dbReference>
<feature type="transmembrane region" description="Helical" evidence="6">
    <location>
        <begin position="39"/>
        <end position="56"/>
    </location>
</feature>
<evidence type="ECO:0000313" key="8">
    <source>
        <dbReference type="Proteomes" id="UP000320300"/>
    </source>
</evidence>
<feature type="transmembrane region" description="Helical" evidence="6">
    <location>
        <begin position="165"/>
        <end position="186"/>
    </location>
</feature>
<evidence type="ECO:0000256" key="5">
    <source>
        <dbReference type="ARBA" id="ARBA00023136"/>
    </source>
</evidence>
<gene>
    <name evidence="7" type="ORF">SAMN06265348_11399</name>
</gene>
<evidence type="ECO:0000256" key="4">
    <source>
        <dbReference type="ARBA" id="ARBA00022989"/>
    </source>
</evidence>